<protein>
    <submittedName>
        <fullName evidence="1">Uncharacterized protein</fullName>
    </submittedName>
</protein>
<comment type="caution">
    <text evidence="1">The sequence shown here is derived from an EMBL/GenBank/DDBJ whole genome shotgun (WGS) entry which is preliminary data.</text>
</comment>
<name>A0A619AJK0_SALET</name>
<dbReference type="AlphaFoldDB" id="A0A619AJK0"/>
<organism evidence="1">
    <name type="scientific">Salmonella enterica subsp. enterica serovar Panama</name>
    <dbReference type="NCBI Taxonomy" id="29472"/>
    <lineage>
        <taxon>Bacteria</taxon>
        <taxon>Pseudomonadati</taxon>
        <taxon>Pseudomonadota</taxon>
        <taxon>Gammaproteobacteria</taxon>
        <taxon>Enterobacterales</taxon>
        <taxon>Enterobacteriaceae</taxon>
        <taxon>Salmonella</taxon>
    </lineage>
</organism>
<sequence>MAEVTRLWAVAQDGVWARWAPEFSRWDHYSEERAFICADPTTGEACYYVDTDGSVHWRNVDKDINKTFPGISAKMITVGGDNRLWAVKQDGVWARWAPEFSRWDHYSEERAFICADPTTGEACYYVDQDGSVHWRNVDKDINKTFPGISAKMITVGGDNRLWAVTLDGVWARWAPEFSRWDHYSEERAFICADPTTGEACYYVDPDGSVHWRNVDKDIDKTFPGISAKMITAGGR</sequence>
<evidence type="ECO:0000313" key="1">
    <source>
        <dbReference type="EMBL" id="ECX6035209.1"/>
    </source>
</evidence>
<dbReference type="EMBL" id="AAKZQX010000045">
    <property type="protein sequence ID" value="ECX6035209.1"/>
    <property type="molecule type" value="Genomic_DNA"/>
</dbReference>
<proteinExistence type="predicted"/>
<reference evidence="1" key="1">
    <citation type="submission" date="2018-07" db="EMBL/GenBank/DDBJ databases">
        <authorList>
            <consortium name="PulseNet: The National Subtyping Network for Foodborne Disease Surveillance"/>
            <person name="Tarr C.L."/>
            <person name="Trees E."/>
            <person name="Katz L.S."/>
            <person name="Carleton-Romer H.A."/>
            <person name="Stroika S."/>
            <person name="Kucerova Z."/>
            <person name="Roache K.F."/>
            <person name="Sabol A.L."/>
            <person name="Besser J."/>
            <person name="Gerner-Smidt P."/>
        </authorList>
    </citation>
    <scope>NUCLEOTIDE SEQUENCE</scope>
    <source>
        <strain evidence="1">PNUSAS001246</strain>
    </source>
</reference>
<accession>A0A619AJK0</accession>
<gene>
    <name evidence="1" type="ORF">ATT75_20985</name>
</gene>